<dbReference type="EMBL" id="CAUYUJ010014765">
    <property type="protein sequence ID" value="CAK0845779.1"/>
    <property type="molecule type" value="Genomic_DNA"/>
</dbReference>
<dbReference type="Proteomes" id="UP001189429">
    <property type="component" value="Unassembled WGS sequence"/>
</dbReference>
<protein>
    <submittedName>
        <fullName evidence="2">Uncharacterized protein</fullName>
    </submittedName>
</protein>
<reference evidence="2" key="1">
    <citation type="submission" date="2023-10" db="EMBL/GenBank/DDBJ databases">
        <authorList>
            <person name="Chen Y."/>
            <person name="Shah S."/>
            <person name="Dougan E. K."/>
            <person name="Thang M."/>
            <person name="Chan C."/>
        </authorList>
    </citation>
    <scope>NUCLEOTIDE SEQUENCE [LARGE SCALE GENOMIC DNA]</scope>
</reference>
<name>A0ABN9TJN7_9DINO</name>
<comment type="caution">
    <text evidence="2">The sequence shown here is derived from an EMBL/GenBank/DDBJ whole genome shotgun (WGS) entry which is preliminary data.</text>
</comment>
<gene>
    <name evidence="2" type="ORF">PCOR1329_LOCUS39466</name>
</gene>
<organism evidence="2 3">
    <name type="scientific">Prorocentrum cordatum</name>
    <dbReference type="NCBI Taxonomy" id="2364126"/>
    <lineage>
        <taxon>Eukaryota</taxon>
        <taxon>Sar</taxon>
        <taxon>Alveolata</taxon>
        <taxon>Dinophyceae</taxon>
        <taxon>Prorocentrales</taxon>
        <taxon>Prorocentraceae</taxon>
        <taxon>Prorocentrum</taxon>
    </lineage>
</organism>
<feature type="region of interest" description="Disordered" evidence="1">
    <location>
        <begin position="34"/>
        <end position="95"/>
    </location>
</feature>
<evidence type="ECO:0000313" key="3">
    <source>
        <dbReference type="Proteomes" id="UP001189429"/>
    </source>
</evidence>
<keyword evidence="3" id="KW-1185">Reference proteome</keyword>
<sequence length="190" mass="19901">MHRGFGFGVFEDPGCVDRWLMGERSRFMRLSRGGEEKQLEVKRAVSSEDMHAQSQGGAPPNAVGSEPGACPDGRGARALPRPPVSEKPGAVEDLAPAHPGLSAAALDAALPRLQPRAAAQQTPARWPGAAAPWAAVPALPLGRGGAAGDVALDGPAHALALLGPHLFVDEAHRRRLEAVLKQAQPEVYED</sequence>
<accession>A0ABN9TJN7</accession>
<evidence type="ECO:0000256" key="1">
    <source>
        <dbReference type="SAM" id="MobiDB-lite"/>
    </source>
</evidence>
<proteinExistence type="predicted"/>
<feature type="compositionally biased region" description="Basic and acidic residues" evidence="1">
    <location>
        <begin position="34"/>
        <end position="51"/>
    </location>
</feature>
<evidence type="ECO:0000313" key="2">
    <source>
        <dbReference type="EMBL" id="CAK0845779.1"/>
    </source>
</evidence>